<dbReference type="Proteomes" id="UP000403266">
    <property type="component" value="Unassembled WGS sequence"/>
</dbReference>
<comment type="caution">
    <text evidence="1">The sequence shown here is derived from an EMBL/GenBank/DDBJ whole genome shotgun (WGS) entry which is preliminary data.</text>
</comment>
<dbReference type="RefSeq" id="WP_152710761.1">
    <property type="nucleotide sequence ID" value="NZ_VOSJ01000006.1"/>
</dbReference>
<proteinExistence type="predicted"/>
<reference evidence="1 2" key="1">
    <citation type="journal article" date="2019" name="Syst. Appl. Microbiol.">
        <title>Microvirga tunisiensis sp. nov., a root nodule symbiotic bacterium isolated from Lupinus micranthus and L. luteus grown in Northern Tunisia.</title>
        <authorList>
            <person name="Msaddak A."/>
            <person name="Rejili M."/>
            <person name="Duran D."/>
            <person name="Mars M."/>
            <person name="Palacios J.M."/>
            <person name="Ruiz-Argueso T."/>
            <person name="Rey L."/>
            <person name="Imperial J."/>
        </authorList>
    </citation>
    <scope>NUCLEOTIDE SEQUENCE [LARGE SCALE GENOMIC DNA]</scope>
    <source>
        <strain evidence="1 2">Lmie10</strain>
    </source>
</reference>
<protein>
    <submittedName>
        <fullName evidence="1">Uncharacterized protein</fullName>
    </submittedName>
</protein>
<evidence type="ECO:0000313" key="1">
    <source>
        <dbReference type="EMBL" id="MPR25255.1"/>
    </source>
</evidence>
<dbReference type="AlphaFoldDB" id="A0A5N7MEG0"/>
<name>A0A5N7MEG0_9HYPH</name>
<dbReference type="OrthoDB" id="7064652at2"/>
<accession>A0A5N7MEG0</accession>
<dbReference type="EMBL" id="VOSK01000019">
    <property type="protein sequence ID" value="MPR25255.1"/>
    <property type="molecule type" value="Genomic_DNA"/>
</dbReference>
<keyword evidence="2" id="KW-1185">Reference proteome</keyword>
<evidence type="ECO:0000313" key="2">
    <source>
        <dbReference type="Proteomes" id="UP000403266"/>
    </source>
</evidence>
<sequence>MGEKIFEVEKDDISISNLSAFDIHNILIRTRGKDSPESLWFRVMPDSNILYIQQKDWSYNDPEFAITCYRDIEYLRGIKKYSGRGFRWSISAKYSTVRKDYSTIRNDLSLSYVHRVGALLLINKMQCVKLSINERDNNLSEFSNYYLGVKENLKNTQTWISGKLEMRADCSCGHSGIVKNTVLSALFSRGLSIEDIKSRLKCDDCGSKEHLEIMSLYNENTPSEFRHEIYWPNDKRPRSGSILESSKIFSHRNPELEGMYKNLGGDGEGPVYLGDGAYLSSSGEVFDD</sequence>
<gene>
    <name evidence="1" type="ORF">FS320_08400</name>
</gene>
<organism evidence="1 2">
    <name type="scientific">Microvirga tunisiensis</name>
    <dbReference type="NCBI Taxonomy" id="2108360"/>
    <lineage>
        <taxon>Bacteria</taxon>
        <taxon>Pseudomonadati</taxon>
        <taxon>Pseudomonadota</taxon>
        <taxon>Alphaproteobacteria</taxon>
        <taxon>Hyphomicrobiales</taxon>
        <taxon>Methylobacteriaceae</taxon>
        <taxon>Microvirga</taxon>
    </lineage>
</organism>